<reference evidence="1" key="1">
    <citation type="submission" date="2022-01" db="EMBL/GenBank/DDBJ databases">
        <authorList>
            <person name="Criscuolo A."/>
        </authorList>
    </citation>
    <scope>NUCLEOTIDE SEQUENCE</scope>
    <source>
        <strain evidence="1">CIP111891</strain>
    </source>
</reference>
<proteinExistence type="predicted"/>
<dbReference type="EMBL" id="CAKMMW010000058">
    <property type="protein sequence ID" value="CAH1232879.1"/>
    <property type="molecule type" value="Genomic_DNA"/>
</dbReference>
<gene>
    <name evidence="1" type="ORF">PAECIP111891_07104</name>
</gene>
<evidence type="ECO:0000313" key="1">
    <source>
        <dbReference type="EMBL" id="CAH1232879.1"/>
    </source>
</evidence>
<organism evidence="1 2">
    <name type="scientific">Paenibacillus allorhizoplanae</name>
    <dbReference type="NCBI Taxonomy" id="2905648"/>
    <lineage>
        <taxon>Bacteria</taxon>
        <taxon>Bacillati</taxon>
        <taxon>Bacillota</taxon>
        <taxon>Bacilli</taxon>
        <taxon>Bacillales</taxon>
        <taxon>Paenibacillaceae</taxon>
        <taxon>Paenibacillus</taxon>
    </lineage>
</organism>
<sequence length="98" mass="11877">MYQKVKDSINERVQLHLNDPRIPDYWNKIVDSFEDSEQIALDILNQCTEYEIDWLREVFDDLAIKFPSENYIKTLESIQQKYPKIDMQIDIEFAKKYI</sequence>
<keyword evidence="2" id="KW-1185">Reference proteome</keyword>
<evidence type="ECO:0000313" key="2">
    <source>
        <dbReference type="Proteomes" id="UP000838821"/>
    </source>
</evidence>
<protein>
    <submittedName>
        <fullName evidence="1">Uncharacterized protein</fullName>
    </submittedName>
</protein>
<name>A0ABN8HAR9_9BACL</name>
<dbReference type="Proteomes" id="UP000838821">
    <property type="component" value="Unassembled WGS sequence"/>
</dbReference>
<comment type="caution">
    <text evidence="1">The sequence shown here is derived from an EMBL/GenBank/DDBJ whole genome shotgun (WGS) entry which is preliminary data.</text>
</comment>
<accession>A0ABN8HAR9</accession>